<dbReference type="RefSeq" id="WP_203786403.1">
    <property type="nucleotide sequence ID" value="NZ_BOMV01000072.1"/>
</dbReference>
<keyword evidence="1" id="KW-0812">Transmembrane</keyword>
<name>A0A919KA24_9ACTN</name>
<keyword evidence="3" id="KW-1185">Reference proteome</keyword>
<evidence type="ECO:0008006" key="4">
    <source>
        <dbReference type="Google" id="ProtNLM"/>
    </source>
</evidence>
<protein>
    <recommendedName>
        <fullName evidence="4">Pentapeptide repeat-containing protein</fullName>
    </recommendedName>
</protein>
<dbReference type="SUPFAM" id="SSF141571">
    <property type="entry name" value="Pentapeptide repeat-like"/>
    <property type="match status" value="1"/>
</dbReference>
<accession>A0A919KA24</accession>
<dbReference type="PANTHER" id="PTHR14136:SF17">
    <property type="entry name" value="BTB_POZ DOMAIN-CONTAINING PROTEIN KCTD9"/>
    <property type="match status" value="1"/>
</dbReference>
<dbReference type="EMBL" id="BOMV01000072">
    <property type="protein sequence ID" value="GIE99401.1"/>
    <property type="molecule type" value="Genomic_DNA"/>
</dbReference>
<organism evidence="2 3">
    <name type="scientific">Paractinoplanes rishiriensis</name>
    <dbReference type="NCBI Taxonomy" id="1050105"/>
    <lineage>
        <taxon>Bacteria</taxon>
        <taxon>Bacillati</taxon>
        <taxon>Actinomycetota</taxon>
        <taxon>Actinomycetes</taxon>
        <taxon>Micromonosporales</taxon>
        <taxon>Micromonosporaceae</taxon>
        <taxon>Paractinoplanes</taxon>
    </lineage>
</organism>
<dbReference type="InterPro" id="IPR051082">
    <property type="entry name" value="Pentapeptide-BTB/POZ_domain"/>
</dbReference>
<evidence type="ECO:0000313" key="3">
    <source>
        <dbReference type="Proteomes" id="UP000636960"/>
    </source>
</evidence>
<dbReference type="Gene3D" id="2.160.20.80">
    <property type="entry name" value="E3 ubiquitin-protein ligase SopA"/>
    <property type="match status" value="1"/>
</dbReference>
<feature type="transmembrane region" description="Helical" evidence="1">
    <location>
        <begin position="64"/>
        <end position="81"/>
    </location>
</feature>
<evidence type="ECO:0000256" key="1">
    <source>
        <dbReference type="SAM" id="Phobius"/>
    </source>
</evidence>
<dbReference type="AlphaFoldDB" id="A0A919KA24"/>
<dbReference type="Proteomes" id="UP000636960">
    <property type="component" value="Unassembled WGS sequence"/>
</dbReference>
<keyword evidence="1" id="KW-1133">Transmembrane helix</keyword>
<reference evidence="2" key="1">
    <citation type="submission" date="2021-01" db="EMBL/GenBank/DDBJ databases">
        <title>Whole genome shotgun sequence of Actinoplanes rishiriensis NBRC 108556.</title>
        <authorList>
            <person name="Komaki H."/>
            <person name="Tamura T."/>
        </authorList>
    </citation>
    <scope>NUCLEOTIDE SEQUENCE</scope>
    <source>
        <strain evidence="2">NBRC 108556</strain>
    </source>
</reference>
<dbReference type="PANTHER" id="PTHR14136">
    <property type="entry name" value="BTB_POZ DOMAIN-CONTAINING PROTEIN KCTD9"/>
    <property type="match status" value="1"/>
</dbReference>
<sequence length="296" mass="31870">MGRNRRNIALLLIGVVLAIAFLALVPALAHPPLSEADLRGISPERRIALQQAQAQLRDGMRASLLQAIAGVVIVLGAVATWRQVRVNQDGHLTAHFSRAVEHVGDDNLDVRIGGIYALERIARTSPEDLVTIVFMLTSFVRNNAPWADSRPTSEVDMSLPWLRVRQPAVQAALNVLGRHAAGRSEGRLYLPRTDLRSLQINDGADLSGANFNHANLARASLRGVILRRSGFKNCDLRMANLAGADLRNSDLRGAHLDGANLRGADLRGADLAGTDLAGADLTDARLDRRPGVTAAP</sequence>
<keyword evidence="1" id="KW-0472">Membrane</keyword>
<evidence type="ECO:0000313" key="2">
    <source>
        <dbReference type="EMBL" id="GIE99401.1"/>
    </source>
</evidence>
<proteinExistence type="predicted"/>
<dbReference type="Pfam" id="PF00805">
    <property type="entry name" value="Pentapeptide"/>
    <property type="match status" value="1"/>
</dbReference>
<gene>
    <name evidence="2" type="ORF">Ari01nite_68660</name>
</gene>
<dbReference type="InterPro" id="IPR001646">
    <property type="entry name" value="5peptide_repeat"/>
</dbReference>
<comment type="caution">
    <text evidence="2">The sequence shown here is derived from an EMBL/GenBank/DDBJ whole genome shotgun (WGS) entry which is preliminary data.</text>
</comment>